<evidence type="ECO:0000256" key="1">
    <source>
        <dbReference type="ARBA" id="ARBA00022448"/>
    </source>
</evidence>
<dbReference type="SMART" id="SM00382">
    <property type="entry name" value="AAA"/>
    <property type="match status" value="1"/>
</dbReference>
<dbReference type="InterPro" id="IPR003593">
    <property type="entry name" value="AAA+_ATPase"/>
</dbReference>
<dbReference type="EMBL" id="CACSIM010000002">
    <property type="protein sequence ID" value="CAA0096282.1"/>
    <property type="molecule type" value="Genomic_DNA"/>
</dbReference>
<organism evidence="5 7">
    <name type="scientific">Zhongshania aliphaticivorans</name>
    <dbReference type="NCBI Taxonomy" id="1470434"/>
    <lineage>
        <taxon>Bacteria</taxon>
        <taxon>Pseudomonadati</taxon>
        <taxon>Pseudomonadota</taxon>
        <taxon>Gammaproteobacteria</taxon>
        <taxon>Cellvibrionales</taxon>
        <taxon>Spongiibacteraceae</taxon>
        <taxon>Zhongshania</taxon>
    </lineage>
</organism>
<name>A0A5S9NGA1_9GAMM</name>
<dbReference type="PROSITE" id="PS00211">
    <property type="entry name" value="ABC_TRANSPORTER_1"/>
    <property type="match status" value="1"/>
</dbReference>
<dbReference type="AlphaFoldDB" id="A0A5S9NGA1"/>
<dbReference type="RefSeq" id="WP_159268413.1">
    <property type="nucleotide sequence ID" value="NZ_CACSIK010000001.1"/>
</dbReference>
<evidence type="ECO:0000313" key="5">
    <source>
        <dbReference type="EMBL" id="CAA0089475.1"/>
    </source>
</evidence>
<dbReference type="GO" id="GO:0005524">
    <property type="term" value="F:ATP binding"/>
    <property type="evidence" value="ECO:0007669"/>
    <property type="project" value="UniProtKB-KW"/>
</dbReference>
<evidence type="ECO:0000256" key="2">
    <source>
        <dbReference type="ARBA" id="ARBA00022741"/>
    </source>
</evidence>
<protein>
    <submittedName>
        <fullName evidence="5">Putative ABC transporter ATP-binding protein YadG</fullName>
    </submittedName>
</protein>
<gene>
    <name evidence="5" type="primary">yadG_2</name>
    <name evidence="5" type="ORF">IHBHHGIJ_01790</name>
    <name evidence="6" type="ORF">KFEGEMFD_01392</name>
</gene>
<dbReference type="InterPro" id="IPR027417">
    <property type="entry name" value="P-loop_NTPase"/>
</dbReference>
<keyword evidence="2" id="KW-0547">Nucleotide-binding</keyword>
<dbReference type="EMBL" id="CACSIK010000001">
    <property type="protein sequence ID" value="CAA0089475.1"/>
    <property type="molecule type" value="Genomic_DNA"/>
</dbReference>
<keyword evidence="3 5" id="KW-0067">ATP-binding</keyword>
<dbReference type="OrthoDB" id="9775490at2"/>
<dbReference type="Gene3D" id="3.40.50.300">
    <property type="entry name" value="P-loop containing nucleotide triphosphate hydrolases"/>
    <property type="match status" value="1"/>
</dbReference>
<dbReference type="Proteomes" id="UP000439591">
    <property type="component" value="Unassembled WGS sequence"/>
</dbReference>
<evidence type="ECO:0000313" key="6">
    <source>
        <dbReference type="EMBL" id="CAA0096282.1"/>
    </source>
</evidence>
<dbReference type="InterPro" id="IPR017871">
    <property type="entry name" value="ABC_transporter-like_CS"/>
</dbReference>
<dbReference type="PROSITE" id="PS50893">
    <property type="entry name" value="ABC_TRANSPORTER_2"/>
    <property type="match status" value="1"/>
</dbReference>
<dbReference type="PANTHER" id="PTHR42711:SF15">
    <property type="entry name" value="ABC-TYPE MULTIDRUG TRANSPORT SYSTEM, ATPASE COMPONENT"/>
    <property type="match status" value="1"/>
</dbReference>
<reference evidence="7 8" key="1">
    <citation type="submission" date="2019-11" db="EMBL/GenBank/DDBJ databases">
        <authorList>
            <person name="Holert J."/>
        </authorList>
    </citation>
    <scope>NUCLEOTIDE SEQUENCE [LARGE SCALE GENOMIC DNA]</scope>
    <source>
        <strain evidence="6">BC3_2A</strain>
        <strain evidence="5">SB11_1A</strain>
    </source>
</reference>
<dbReference type="GO" id="GO:0016887">
    <property type="term" value="F:ATP hydrolysis activity"/>
    <property type="evidence" value="ECO:0007669"/>
    <property type="project" value="InterPro"/>
</dbReference>
<dbReference type="Pfam" id="PF00005">
    <property type="entry name" value="ABC_tran"/>
    <property type="match status" value="1"/>
</dbReference>
<keyword evidence="1" id="KW-0813">Transport</keyword>
<keyword evidence="7" id="KW-1185">Reference proteome</keyword>
<evidence type="ECO:0000256" key="3">
    <source>
        <dbReference type="ARBA" id="ARBA00022840"/>
    </source>
</evidence>
<evidence type="ECO:0000313" key="7">
    <source>
        <dbReference type="Proteomes" id="UP000435877"/>
    </source>
</evidence>
<sequence>MAIALQIKGLRKVYDNGFEALKGVDLEVREGDFFALLGPNGAGKSTTIGIVSSLVKKTAGDVHVFGHSIQTDLAAAKREIGVVPQEFNFSNFESVWDIVVNQAGYYGLNRRLASERAEKYLKKLGLWDKRKVASRMLSGGMKRRLMIARALVHEPRLLILDEPTAGVDIELRRSMWEFLSEINRSGTTIILTTHYLEEAESLCRHIAIIDGGEIVENTSMKTLLTQLQKEVFILDTPNAITPELLVDGFETRYLDEHMFELVLNKGSSLNEVFAALNKQGIVVSSMRNKANRLEELFVSLLSA</sequence>
<accession>A0A5S9NGA1</accession>
<evidence type="ECO:0000259" key="4">
    <source>
        <dbReference type="PROSITE" id="PS50893"/>
    </source>
</evidence>
<dbReference type="Proteomes" id="UP000435877">
    <property type="component" value="Unassembled WGS sequence"/>
</dbReference>
<proteinExistence type="predicted"/>
<dbReference type="SUPFAM" id="SSF52540">
    <property type="entry name" value="P-loop containing nucleoside triphosphate hydrolases"/>
    <property type="match status" value="1"/>
</dbReference>
<dbReference type="InterPro" id="IPR003439">
    <property type="entry name" value="ABC_transporter-like_ATP-bd"/>
</dbReference>
<evidence type="ECO:0000313" key="8">
    <source>
        <dbReference type="Proteomes" id="UP000439591"/>
    </source>
</evidence>
<dbReference type="PANTHER" id="PTHR42711">
    <property type="entry name" value="ABC TRANSPORTER ATP-BINDING PROTEIN"/>
    <property type="match status" value="1"/>
</dbReference>
<dbReference type="InterPro" id="IPR050763">
    <property type="entry name" value="ABC_transporter_ATP-binding"/>
</dbReference>
<feature type="domain" description="ABC transporter" evidence="4">
    <location>
        <begin position="5"/>
        <end position="236"/>
    </location>
</feature>